<evidence type="ECO:0000256" key="8">
    <source>
        <dbReference type="ARBA" id="ARBA00023136"/>
    </source>
</evidence>
<keyword evidence="7" id="KW-0811">Translocation</keyword>
<keyword evidence="5" id="KW-0653">Protein transport</keyword>
<dbReference type="PANTHER" id="PTHR30081">
    <property type="entry name" value="PROTEIN-EXPORT MEMBRANE PROTEIN SEC"/>
    <property type="match status" value="1"/>
</dbReference>
<dbReference type="Gene3D" id="1.20.1640.10">
    <property type="entry name" value="Multidrug efflux transporter AcrB transmembrane domain"/>
    <property type="match status" value="1"/>
</dbReference>
<feature type="transmembrane region" description="Helical" evidence="9">
    <location>
        <begin position="52"/>
        <end position="75"/>
    </location>
</feature>
<comment type="subcellular location">
    <subcellularLocation>
        <location evidence="1">Cell membrane</location>
        <topology evidence="1">Multi-pass membrane protein</topology>
    </subcellularLocation>
</comment>
<dbReference type="InterPro" id="IPR048634">
    <property type="entry name" value="SecD_SecF_C"/>
</dbReference>
<organism evidence="11">
    <name type="scientific">bioreactor metagenome</name>
    <dbReference type="NCBI Taxonomy" id="1076179"/>
    <lineage>
        <taxon>unclassified sequences</taxon>
        <taxon>metagenomes</taxon>
        <taxon>ecological metagenomes</taxon>
    </lineage>
</organism>
<evidence type="ECO:0000256" key="2">
    <source>
        <dbReference type="ARBA" id="ARBA00022448"/>
    </source>
</evidence>
<feature type="domain" description="Protein export membrane protein SecD/SecF C-terminal" evidence="10">
    <location>
        <begin position="3"/>
        <end position="77"/>
    </location>
</feature>
<accession>A0A645EHF2</accession>
<evidence type="ECO:0000256" key="1">
    <source>
        <dbReference type="ARBA" id="ARBA00004651"/>
    </source>
</evidence>
<sequence>MRAKSGDSYQTIINRSINQTLNRTLLTSLTTLLVIVVLMIFGGIAINDFVLLMFLGVVIGTYSSIFIASPIVALWHRKIVGIKETDTNFDESKVVEA</sequence>
<dbReference type="AlphaFoldDB" id="A0A645EHF2"/>
<keyword evidence="6 9" id="KW-1133">Transmembrane helix</keyword>
<protein>
    <submittedName>
        <fullName evidence="11">Protein translocase subunit SecF</fullName>
    </submittedName>
</protein>
<keyword evidence="4 9" id="KW-0812">Transmembrane</keyword>
<keyword evidence="2" id="KW-0813">Transport</keyword>
<dbReference type="EMBL" id="VSSQ01046226">
    <property type="protein sequence ID" value="MPN00184.1"/>
    <property type="molecule type" value="Genomic_DNA"/>
</dbReference>
<comment type="caution">
    <text evidence="11">The sequence shown here is derived from an EMBL/GenBank/DDBJ whole genome shotgun (WGS) entry which is preliminary data.</text>
</comment>
<evidence type="ECO:0000313" key="11">
    <source>
        <dbReference type="EMBL" id="MPN00184.1"/>
    </source>
</evidence>
<dbReference type="InterPro" id="IPR022813">
    <property type="entry name" value="SecD/SecF_arch_bac"/>
</dbReference>
<reference evidence="11" key="1">
    <citation type="submission" date="2019-08" db="EMBL/GenBank/DDBJ databases">
        <authorList>
            <person name="Kucharzyk K."/>
            <person name="Murdoch R.W."/>
            <person name="Higgins S."/>
            <person name="Loffler F."/>
        </authorList>
    </citation>
    <scope>NUCLEOTIDE SEQUENCE</scope>
</reference>
<dbReference type="PANTHER" id="PTHR30081:SF8">
    <property type="entry name" value="PROTEIN TRANSLOCASE SUBUNIT SECF"/>
    <property type="match status" value="1"/>
</dbReference>
<evidence type="ECO:0000256" key="7">
    <source>
        <dbReference type="ARBA" id="ARBA00023010"/>
    </source>
</evidence>
<evidence type="ECO:0000256" key="5">
    <source>
        <dbReference type="ARBA" id="ARBA00022927"/>
    </source>
</evidence>
<evidence type="ECO:0000256" key="3">
    <source>
        <dbReference type="ARBA" id="ARBA00022475"/>
    </source>
</evidence>
<dbReference type="GO" id="GO:0005886">
    <property type="term" value="C:plasma membrane"/>
    <property type="evidence" value="ECO:0007669"/>
    <property type="project" value="UniProtKB-SubCell"/>
</dbReference>
<name>A0A645EHF2_9ZZZZ</name>
<evidence type="ECO:0000256" key="9">
    <source>
        <dbReference type="SAM" id="Phobius"/>
    </source>
</evidence>
<dbReference type="GO" id="GO:0015031">
    <property type="term" value="P:protein transport"/>
    <property type="evidence" value="ECO:0007669"/>
    <property type="project" value="UniProtKB-KW"/>
</dbReference>
<feature type="transmembrane region" description="Helical" evidence="9">
    <location>
        <begin position="25"/>
        <end position="46"/>
    </location>
</feature>
<evidence type="ECO:0000256" key="4">
    <source>
        <dbReference type="ARBA" id="ARBA00022692"/>
    </source>
</evidence>
<evidence type="ECO:0000256" key="6">
    <source>
        <dbReference type="ARBA" id="ARBA00022989"/>
    </source>
</evidence>
<dbReference type="Pfam" id="PF02355">
    <property type="entry name" value="SecD_SecF_C"/>
    <property type="match status" value="1"/>
</dbReference>
<keyword evidence="8 9" id="KW-0472">Membrane</keyword>
<evidence type="ECO:0000259" key="10">
    <source>
        <dbReference type="Pfam" id="PF02355"/>
    </source>
</evidence>
<keyword evidence="3" id="KW-1003">Cell membrane</keyword>
<proteinExistence type="predicted"/>
<dbReference type="SUPFAM" id="SSF82866">
    <property type="entry name" value="Multidrug efflux transporter AcrB transmembrane domain"/>
    <property type="match status" value="1"/>
</dbReference>
<gene>
    <name evidence="11" type="primary">secF_23</name>
    <name evidence="11" type="ORF">SDC9_147378</name>
</gene>